<evidence type="ECO:0000313" key="3">
    <source>
        <dbReference type="EMBL" id="CUO67398.1"/>
    </source>
</evidence>
<gene>
    <name evidence="3" type="primary">Rnd</name>
    <name evidence="3" type="ORF">ERS852407_03576</name>
</gene>
<proteinExistence type="predicted"/>
<accession>A0A174H2D7</accession>
<dbReference type="AlphaFoldDB" id="A0A174H2D7"/>
<dbReference type="InterPro" id="IPR043774">
    <property type="entry name" value="DUF5717_C"/>
</dbReference>
<name>A0A174H2D7_9FIRM</name>
<evidence type="ECO:0000259" key="2">
    <source>
        <dbReference type="Pfam" id="PF18984"/>
    </source>
</evidence>
<feature type="domain" description="DUF5717" evidence="1">
    <location>
        <begin position="904"/>
        <end position="1211"/>
    </location>
</feature>
<sequence length="1214" mass="139835">MRERINRLAKGIIDSEVPVIKVTPKGIDDVVRSGGATRRELVVTSENNLHIKGLAYSSNFRVRLLNGAFGGTYNHLVYEVNTGFLEDGDMIKGAFYLVTNGGEREVPYSFRVELSTSGKALSDLKTAEDFAGTAKNDYETALRLFEYRDFFEAPFMKDLHVRALYGGLKGRPDRKKELEEFLTGLGVKEPVKLTADESERRFDQLDGVIQECITITRSGWGYVSLEVTADCDFIEIPVRNIGDQDFTDDTCEIVYRIHPRRMHQGLNQGRIIITGIEERFVVPVTAMVNPGGGISAEDAYTKEAVATYLHLRLQKEAGDGDFPHNPPNAGEGDFPHNQMLRALDEIEEMKGQQEAIKLLRAEIYLSDDRTSQAALLLDECREKILAERQEKLELYCYYQYLRLILQPDEYQKESLVRLLRKYLEENPDLHNLFLILLRLDRRLNENPGGAISMMRRQFEAGMRSPFLYLHACRLLSEEPDLIRSIGPFELQVLSFGARYGAAGEKFALAAARLTLTSRHFNRLHYRALGRLYEKYPGKEILEAVCSILIRGESRSAEAFKWYEKGIKEGISLTRLYEYYLYALPKDYCYLLPKEVLLYFSYGGSELDRHSRALLYKNVLVYLKESDPLYEVYERDIEKFATEQLFESRIGSNLAVIYEHMIYKDVIDLPMAKVLPSILRSYRVECRNLKMKYVIVCYEELLEEDAFLLDDGVAYVPLFSEHSILLFQDAFGNRYSTVPYEKTPVMDKPELEARCFELYPDHPMLRLRACDEILKRGIADEKEAGMLEDAMEDGRLQPLYQRLLLSRIIEYYQNMPGIPSNVKEGDSPLHPVSEDSTEGGAYLVRLDKRLLTKEERLGICETLINRNYVEEAFDMIREFGCEEIQSKRLLKLCTKMILQNLFDEDPLLLHLSYRVFLEGMSDSVILDYLCEHYNGLTNQMYRILLQGISEHVETYDLEERLVAQMMFSGCTETIDRVFSLYMNKKKTSDNIVRAYFTIKSSEYFLDDKTPDDKVFAYLEGAVNGSADKERIPTIYLLALTKYYSELSSLEEEQKELLKSTTAVLLEAGLVFPYFKKLAKYVPMPEDIMDKAMIQYHSDRNARIDFEVRILPDEEEYHCEDIGRTYQGIFVKKKVLFEGEIMEYRISELEDGKWVLKKEGSVSCDAASAAGDSESRFACLNEMSLCLSLKDEEGLKKRMREYLTKNAAAEELFPLM</sequence>
<dbReference type="InterPro" id="IPR043775">
    <property type="entry name" value="DUF5717_N"/>
</dbReference>
<dbReference type="RefSeq" id="WP_055657185.1">
    <property type="nucleotide sequence ID" value="NZ_CABIXC010000009.1"/>
</dbReference>
<dbReference type="Pfam" id="PF18983">
    <property type="entry name" value="DUF5717"/>
    <property type="match status" value="1"/>
</dbReference>
<dbReference type="EMBL" id="CYZE01000009">
    <property type="protein sequence ID" value="CUO67398.1"/>
    <property type="molecule type" value="Genomic_DNA"/>
</dbReference>
<dbReference type="Pfam" id="PF18984">
    <property type="entry name" value="DUF5717_N"/>
    <property type="match status" value="1"/>
</dbReference>
<evidence type="ECO:0000313" key="4">
    <source>
        <dbReference type="Proteomes" id="UP000095651"/>
    </source>
</evidence>
<evidence type="ECO:0000259" key="1">
    <source>
        <dbReference type="Pfam" id="PF18983"/>
    </source>
</evidence>
<organism evidence="3 4">
    <name type="scientific">Hungatella hathewayi</name>
    <dbReference type="NCBI Taxonomy" id="154046"/>
    <lineage>
        <taxon>Bacteria</taxon>
        <taxon>Bacillati</taxon>
        <taxon>Bacillota</taxon>
        <taxon>Clostridia</taxon>
        <taxon>Lachnospirales</taxon>
        <taxon>Lachnospiraceae</taxon>
        <taxon>Hungatella</taxon>
    </lineage>
</organism>
<protein>
    <submittedName>
        <fullName evidence="3">Ribonuclease D</fullName>
    </submittedName>
</protein>
<feature type="domain" description="DUF5717" evidence="2">
    <location>
        <begin position="1"/>
        <end position="901"/>
    </location>
</feature>
<reference evidence="3 4" key="1">
    <citation type="submission" date="2015-09" db="EMBL/GenBank/DDBJ databases">
        <authorList>
            <consortium name="Pathogen Informatics"/>
        </authorList>
    </citation>
    <scope>NUCLEOTIDE SEQUENCE [LARGE SCALE GENOMIC DNA]</scope>
    <source>
        <strain evidence="3 4">2789STDY5608850</strain>
    </source>
</reference>
<dbReference type="Proteomes" id="UP000095651">
    <property type="component" value="Unassembled WGS sequence"/>
</dbReference>